<dbReference type="EMBL" id="BMLY01000004">
    <property type="protein sequence ID" value="GGP26885.1"/>
    <property type="molecule type" value="Genomic_DNA"/>
</dbReference>
<dbReference type="Proteomes" id="UP000621859">
    <property type="component" value="Unassembled WGS sequence"/>
</dbReference>
<organism evidence="2 3">
    <name type="scientific">Silvimonas amylolytica</name>
    <dbReference type="NCBI Taxonomy" id="449663"/>
    <lineage>
        <taxon>Bacteria</taxon>
        <taxon>Pseudomonadati</taxon>
        <taxon>Pseudomonadota</taxon>
        <taxon>Betaproteobacteria</taxon>
        <taxon>Neisseriales</taxon>
        <taxon>Chitinibacteraceae</taxon>
        <taxon>Silvimonas</taxon>
    </lineage>
</organism>
<sequence length="105" mass="11480">MNYIALFFAGAFLCNSLPHLAMGLSGLPFPTPFAKPRGKGDSSPHVNFHWGLFNLVAGALLLYTHPVTPGWNWPFAVVIAGALVLGDRMSRRFGEVQRAKRQGTQ</sequence>
<evidence type="ECO:0000256" key="1">
    <source>
        <dbReference type="SAM" id="Phobius"/>
    </source>
</evidence>
<keyword evidence="1" id="KW-0472">Membrane</keyword>
<comment type="caution">
    <text evidence="2">The sequence shown here is derived from an EMBL/GenBank/DDBJ whole genome shotgun (WGS) entry which is preliminary data.</text>
</comment>
<protein>
    <recommendedName>
        <fullName evidence="4">SPW repeat-containing protein</fullName>
    </recommendedName>
</protein>
<feature type="transmembrane region" description="Helical" evidence="1">
    <location>
        <begin position="71"/>
        <end position="90"/>
    </location>
</feature>
<evidence type="ECO:0008006" key="4">
    <source>
        <dbReference type="Google" id="ProtNLM"/>
    </source>
</evidence>
<accession>A0ABQ2PMQ6</accession>
<reference evidence="3" key="1">
    <citation type="journal article" date="2019" name="Int. J. Syst. Evol. Microbiol.">
        <title>The Global Catalogue of Microorganisms (GCM) 10K type strain sequencing project: providing services to taxonomists for standard genome sequencing and annotation.</title>
        <authorList>
            <consortium name="The Broad Institute Genomics Platform"/>
            <consortium name="The Broad Institute Genome Sequencing Center for Infectious Disease"/>
            <person name="Wu L."/>
            <person name="Ma J."/>
        </authorList>
    </citation>
    <scope>NUCLEOTIDE SEQUENCE [LARGE SCALE GENOMIC DNA]</scope>
    <source>
        <strain evidence="3">CGMCC 1.8860</strain>
    </source>
</reference>
<name>A0ABQ2PMQ6_9NEIS</name>
<gene>
    <name evidence="2" type="ORF">GCM10010971_27040</name>
</gene>
<keyword evidence="1" id="KW-1133">Transmembrane helix</keyword>
<keyword evidence="3" id="KW-1185">Reference proteome</keyword>
<dbReference type="RefSeq" id="WP_188694697.1">
    <property type="nucleotide sequence ID" value="NZ_BMLY01000004.1"/>
</dbReference>
<evidence type="ECO:0000313" key="3">
    <source>
        <dbReference type="Proteomes" id="UP000621859"/>
    </source>
</evidence>
<evidence type="ECO:0000313" key="2">
    <source>
        <dbReference type="EMBL" id="GGP26885.1"/>
    </source>
</evidence>
<proteinExistence type="predicted"/>
<keyword evidence="1" id="KW-0812">Transmembrane</keyword>